<feature type="transmembrane region" description="Helical" evidence="8">
    <location>
        <begin position="344"/>
        <end position="368"/>
    </location>
</feature>
<reference evidence="9 10" key="1">
    <citation type="submission" date="2019-08" db="EMBL/GenBank/DDBJ databases">
        <title>Bradyrhizobium hipponensis sp. nov., a rhizobium isolated from a Lupinus angustifolius root nodule in Tunisia.</title>
        <authorList>
            <person name="Off K."/>
            <person name="Rejili M."/>
            <person name="Mars M."/>
            <person name="Brachmann A."/>
            <person name="Marin M."/>
        </authorList>
    </citation>
    <scope>NUCLEOTIDE SEQUENCE [LARGE SCALE GENOMIC DNA]</scope>
    <source>
        <strain evidence="10">aSej3</strain>
    </source>
</reference>
<evidence type="ECO:0000313" key="9">
    <source>
        <dbReference type="EMBL" id="TYO66748.1"/>
    </source>
</evidence>
<gene>
    <name evidence="9" type="ORF">FXV83_09820</name>
</gene>
<evidence type="ECO:0000256" key="5">
    <source>
        <dbReference type="ARBA" id="ARBA00022989"/>
    </source>
</evidence>
<comment type="similarity">
    <text evidence="2 7">Belongs to the purine-cytosine permease (2.A.39) family.</text>
</comment>
<dbReference type="Pfam" id="PF02133">
    <property type="entry name" value="Transp_cyt_pur"/>
    <property type="match status" value="1"/>
</dbReference>
<feature type="transmembrane region" description="Helical" evidence="8">
    <location>
        <begin position="266"/>
        <end position="287"/>
    </location>
</feature>
<feature type="transmembrane region" description="Helical" evidence="8">
    <location>
        <begin position="78"/>
        <end position="98"/>
    </location>
</feature>
<dbReference type="PIRSF" id="PIRSF002744">
    <property type="entry name" value="Pur-cyt_permease"/>
    <property type="match status" value="1"/>
</dbReference>
<feature type="transmembrane region" description="Helical" evidence="8">
    <location>
        <begin position="448"/>
        <end position="474"/>
    </location>
</feature>
<keyword evidence="4 8" id="KW-0812">Transmembrane</keyword>
<keyword evidence="6 7" id="KW-0472">Membrane</keyword>
<evidence type="ECO:0000256" key="8">
    <source>
        <dbReference type="SAM" id="Phobius"/>
    </source>
</evidence>
<protein>
    <submittedName>
        <fullName evidence="9">Cytosine permease</fullName>
    </submittedName>
</protein>
<accession>A0A5S4YRI6</accession>
<dbReference type="PANTHER" id="PTHR31806">
    <property type="entry name" value="PURINE-CYTOSINE PERMEASE FCY2-RELATED"/>
    <property type="match status" value="1"/>
</dbReference>
<evidence type="ECO:0000256" key="3">
    <source>
        <dbReference type="ARBA" id="ARBA00022448"/>
    </source>
</evidence>
<feature type="transmembrane region" description="Helical" evidence="8">
    <location>
        <begin position="119"/>
        <end position="140"/>
    </location>
</feature>
<proteinExistence type="inferred from homology"/>
<dbReference type="EMBL" id="VSTH01000028">
    <property type="protein sequence ID" value="TYO66748.1"/>
    <property type="molecule type" value="Genomic_DNA"/>
</dbReference>
<comment type="subcellular location">
    <subcellularLocation>
        <location evidence="1">Membrane</location>
        <topology evidence="1">Multi-pass membrane protein</topology>
    </subcellularLocation>
</comment>
<evidence type="ECO:0000256" key="7">
    <source>
        <dbReference type="PIRNR" id="PIRNR002744"/>
    </source>
</evidence>
<feature type="transmembrane region" description="Helical" evidence="8">
    <location>
        <begin position="226"/>
        <end position="245"/>
    </location>
</feature>
<evidence type="ECO:0000256" key="2">
    <source>
        <dbReference type="ARBA" id="ARBA00008974"/>
    </source>
</evidence>
<dbReference type="InterPro" id="IPR001248">
    <property type="entry name" value="Pur-cyt_permease"/>
</dbReference>
<sequence length="491" mass="52768">MARFMLRRYEACFVLGDDVMTDSELRADVHSIEPIPDADRDSTGPQQMWIWAGANIAPVNWALGALGIILKLGLMETIAVIVLGNIVGCAIFAAFTVMGHKTGVNQMVLSRSAFGVRGAYLPSILMFVMTLGWIGVNTYFPVKISIGILGQFGVPDTWLIEIVIITVVMAAQVLIGVYGFYAIRTFEKYTVPPTIAIMVLMSILAWTRPGVVNWGLATSLPPGAHLAMLTLLTTAIGVGWGISWVTWASDYSRFVPKNVPAKSVFWYSYIGMFVPTVWLGILGATIASTTLDTDPAKMVSAVFGGPVSILVLLMVLHGPIATNILNVYSATLAALSAGLKFSRFWLTVIVGIAGYLVTLYFIFAPSFAKAFDNWMISLLLWMSPWAGVVLADFFVKRKGKIDVAELYRSPETSAYGDINWAGMIAFLAGLVAGWLVEDGLVGALQGPISINLLGGADLSWLFGIGVSGLVYLGLSKRVTSPSSIVASGAGR</sequence>
<comment type="caution">
    <text evidence="9">The sequence shown here is derived from an EMBL/GenBank/DDBJ whole genome shotgun (WGS) entry which is preliminary data.</text>
</comment>
<dbReference type="GO" id="GO:0022857">
    <property type="term" value="F:transmembrane transporter activity"/>
    <property type="evidence" value="ECO:0007669"/>
    <property type="project" value="InterPro"/>
</dbReference>
<feature type="transmembrane region" description="Helical" evidence="8">
    <location>
        <begin position="374"/>
        <end position="395"/>
    </location>
</feature>
<evidence type="ECO:0000313" key="10">
    <source>
        <dbReference type="Proteomes" id="UP000324797"/>
    </source>
</evidence>
<dbReference type="Proteomes" id="UP000324797">
    <property type="component" value="Unassembled WGS sequence"/>
</dbReference>
<organism evidence="9 10">
    <name type="scientific">Bradyrhizobium hipponense</name>
    <dbReference type="NCBI Taxonomy" id="2605638"/>
    <lineage>
        <taxon>Bacteria</taxon>
        <taxon>Pseudomonadati</taxon>
        <taxon>Pseudomonadota</taxon>
        <taxon>Alphaproteobacteria</taxon>
        <taxon>Hyphomicrobiales</taxon>
        <taxon>Nitrobacteraceae</taxon>
        <taxon>Bradyrhizobium</taxon>
    </lineage>
</organism>
<feature type="transmembrane region" description="Helical" evidence="8">
    <location>
        <begin position="49"/>
        <end position="72"/>
    </location>
</feature>
<dbReference type="GO" id="GO:0005886">
    <property type="term" value="C:plasma membrane"/>
    <property type="evidence" value="ECO:0007669"/>
    <property type="project" value="TreeGrafter"/>
</dbReference>
<dbReference type="InterPro" id="IPR026030">
    <property type="entry name" value="Pur-cyt_permease_Fcy2/21/22"/>
</dbReference>
<evidence type="ECO:0000256" key="6">
    <source>
        <dbReference type="ARBA" id="ARBA00023136"/>
    </source>
</evidence>
<dbReference type="AlphaFoldDB" id="A0A5S4YRI6"/>
<keyword evidence="5 8" id="KW-1133">Transmembrane helix</keyword>
<feature type="transmembrane region" description="Helical" evidence="8">
    <location>
        <begin position="307"/>
        <end position="332"/>
    </location>
</feature>
<name>A0A5S4YRI6_9BRAD</name>
<dbReference type="Gene3D" id="1.10.4160.10">
    <property type="entry name" value="Hydantoin permease"/>
    <property type="match status" value="1"/>
</dbReference>
<dbReference type="PANTHER" id="PTHR31806:SF1">
    <property type="entry name" value="PURINE-CYTOSINE PERMEASE FCY2-RELATED"/>
    <property type="match status" value="1"/>
</dbReference>
<feature type="transmembrane region" description="Helical" evidence="8">
    <location>
        <begin position="416"/>
        <end position="436"/>
    </location>
</feature>
<keyword evidence="10" id="KW-1185">Reference proteome</keyword>
<evidence type="ECO:0000256" key="4">
    <source>
        <dbReference type="ARBA" id="ARBA00022692"/>
    </source>
</evidence>
<keyword evidence="3 7" id="KW-0813">Transport</keyword>
<evidence type="ECO:0000256" key="1">
    <source>
        <dbReference type="ARBA" id="ARBA00004141"/>
    </source>
</evidence>
<dbReference type="CDD" id="cd11484">
    <property type="entry name" value="SLC-NCS1sbd_CobB-like"/>
    <property type="match status" value="1"/>
</dbReference>
<feature type="transmembrane region" description="Helical" evidence="8">
    <location>
        <begin position="189"/>
        <end position="206"/>
    </location>
</feature>
<feature type="transmembrane region" description="Helical" evidence="8">
    <location>
        <begin position="160"/>
        <end position="182"/>
    </location>
</feature>